<evidence type="ECO:0000256" key="1">
    <source>
        <dbReference type="ARBA" id="ARBA00004651"/>
    </source>
</evidence>
<evidence type="ECO:0000256" key="6">
    <source>
        <dbReference type="ARBA" id="ARBA00022692"/>
    </source>
</evidence>
<feature type="transmembrane region" description="Helical" evidence="17">
    <location>
        <begin position="12"/>
        <end position="33"/>
    </location>
</feature>
<dbReference type="Proteomes" id="UP000244889">
    <property type="component" value="Unassembled WGS sequence"/>
</dbReference>
<dbReference type="InterPro" id="IPR036390">
    <property type="entry name" value="WH_DNA-bd_sf"/>
</dbReference>
<gene>
    <name evidence="19" type="primary">ftsK</name>
    <name evidence="19" type="ORF">FPW1038_01725</name>
</gene>
<feature type="domain" description="FtsK" evidence="18">
    <location>
        <begin position="401"/>
        <end position="620"/>
    </location>
</feature>
<evidence type="ECO:0000259" key="18">
    <source>
        <dbReference type="PROSITE" id="PS50901"/>
    </source>
</evidence>
<dbReference type="GO" id="GO:0003677">
    <property type="term" value="F:DNA binding"/>
    <property type="evidence" value="ECO:0007669"/>
    <property type="project" value="UniProtKB-KW"/>
</dbReference>
<evidence type="ECO:0000256" key="7">
    <source>
        <dbReference type="ARBA" id="ARBA00022741"/>
    </source>
</evidence>
<protein>
    <recommendedName>
        <fullName evidence="3">DNA translocase FtsK</fullName>
    </recommendedName>
</protein>
<evidence type="ECO:0000256" key="9">
    <source>
        <dbReference type="ARBA" id="ARBA00022840"/>
    </source>
</evidence>
<evidence type="ECO:0000256" key="15">
    <source>
        <dbReference type="ARBA" id="ARBA00025923"/>
    </source>
</evidence>
<dbReference type="GO" id="GO:0005524">
    <property type="term" value="F:ATP binding"/>
    <property type="evidence" value="ECO:0007669"/>
    <property type="project" value="UniProtKB-UniRule"/>
</dbReference>
<keyword evidence="13" id="KW-0131">Cell cycle</keyword>
<dbReference type="PROSITE" id="PS50901">
    <property type="entry name" value="FTSK"/>
    <property type="match status" value="1"/>
</dbReference>
<keyword evidence="8" id="KW-0159">Chromosome partition</keyword>
<dbReference type="InterPro" id="IPR025199">
    <property type="entry name" value="FtsK_4TM"/>
</dbReference>
<organism evidence="19 20">
    <name type="scientific">Orientia tsutsugamushi</name>
    <name type="common">Rickettsia tsutsugamushi</name>
    <dbReference type="NCBI Taxonomy" id="784"/>
    <lineage>
        <taxon>Bacteria</taxon>
        <taxon>Pseudomonadati</taxon>
        <taxon>Pseudomonadota</taxon>
        <taxon>Alphaproteobacteria</taxon>
        <taxon>Rickettsiales</taxon>
        <taxon>Rickettsiaceae</taxon>
        <taxon>Rickettsieae</taxon>
        <taxon>Orientia</taxon>
    </lineage>
</organism>
<keyword evidence="10 17" id="KW-1133">Transmembrane helix</keyword>
<feature type="transmembrane region" description="Helical" evidence="17">
    <location>
        <begin position="59"/>
        <end position="81"/>
    </location>
</feature>
<dbReference type="GO" id="GO:0005886">
    <property type="term" value="C:plasma membrane"/>
    <property type="evidence" value="ECO:0007669"/>
    <property type="project" value="UniProtKB-SubCell"/>
</dbReference>
<feature type="binding site" evidence="16">
    <location>
        <begin position="418"/>
        <end position="425"/>
    </location>
    <ligand>
        <name>ATP</name>
        <dbReference type="ChEBI" id="CHEBI:30616"/>
    </ligand>
</feature>
<evidence type="ECO:0000256" key="5">
    <source>
        <dbReference type="ARBA" id="ARBA00022618"/>
    </source>
</evidence>
<evidence type="ECO:0000256" key="8">
    <source>
        <dbReference type="ARBA" id="ARBA00022829"/>
    </source>
</evidence>
<dbReference type="Pfam" id="PF13491">
    <property type="entry name" value="FtsK_4TM"/>
    <property type="match status" value="1"/>
</dbReference>
<evidence type="ECO:0000256" key="12">
    <source>
        <dbReference type="ARBA" id="ARBA00023136"/>
    </source>
</evidence>
<keyword evidence="4" id="KW-1003">Cell membrane</keyword>
<dbReference type="PANTHER" id="PTHR22683">
    <property type="entry name" value="SPORULATION PROTEIN RELATED"/>
    <property type="match status" value="1"/>
</dbReference>
<evidence type="ECO:0000256" key="4">
    <source>
        <dbReference type="ARBA" id="ARBA00022475"/>
    </source>
</evidence>
<dbReference type="SMART" id="SM00382">
    <property type="entry name" value="AAA"/>
    <property type="match status" value="1"/>
</dbReference>
<dbReference type="PANTHER" id="PTHR22683:SF41">
    <property type="entry name" value="DNA TRANSLOCASE FTSK"/>
    <property type="match status" value="1"/>
</dbReference>
<dbReference type="InterPro" id="IPR003593">
    <property type="entry name" value="AAA+_ATPase"/>
</dbReference>
<dbReference type="InterPro" id="IPR027417">
    <property type="entry name" value="P-loop_NTPase"/>
</dbReference>
<dbReference type="SUPFAM" id="SSF52540">
    <property type="entry name" value="P-loop containing nucleoside triphosphate hydrolases"/>
    <property type="match status" value="1"/>
</dbReference>
<dbReference type="SUPFAM" id="SSF46785">
    <property type="entry name" value="Winged helix' DNA-binding domain"/>
    <property type="match status" value="1"/>
</dbReference>
<dbReference type="InterPro" id="IPR036388">
    <property type="entry name" value="WH-like_DNA-bd_sf"/>
</dbReference>
<dbReference type="InterPro" id="IPR041027">
    <property type="entry name" value="FtsK_alpha"/>
</dbReference>
<keyword evidence="6 17" id="KW-0812">Transmembrane</keyword>
<dbReference type="InterPro" id="IPR018541">
    <property type="entry name" value="Ftsk_gamma"/>
</dbReference>
<feature type="transmembrane region" description="Helical" evidence="17">
    <location>
        <begin position="142"/>
        <end position="163"/>
    </location>
</feature>
<feature type="transmembrane region" description="Helical" evidence="17">
    <location>
        <begin position="93"/>
        <end position="112"/>
    </location>
</feature>
<evidence type="ECO:0000256" key="13">
    <source>
        <dbReference type="ARBA" id="ARBA00023306"/>
    </source>
</evidence>
<dbReference type="EMBL" id="OOHR01000011">
    <property type="protein sequence ID" value="SPM45169.1"/>
    <property type="molecule type" value="Genomic_DNA"/>
</dbReference>
<keyword evidence="5" id="KW-0132">Cell division</keyword>
<feature type="transmembrane region" description="Helical" evidence="17">
    <location>
        <begin position="175"/>
        <end position="196"/>
    </location>
</feature>
<evidence type="ECO:0000256" key="10">
    <source>
        <dbReference type="ARBA" id="ARBA00022989"/>
    </source>
</evidence>
<keyword evidence="7 16" id="KW-0547">Nucleotide-binding</keyword>
<dbReference type="Gene3D" id="1.10.10.10">
    <property type="entry name" value="Winged helix-like DNA-binding domain superfamily/Winged helix DNA-binding domain"/>
    <property type="match status" value="1"/>
</dbReference>
<evidence type="ECO:0000256" key="14">
    <source>
        <dbReference type="ARBA" id="ARBA00024784"/>
    </source>
</evidence>
<dbReference type="InterPro" id="IPR002543">
    <property type="entry name" value="FtsK_dom"/>
</dbReference>
<dbReference type="AlphaFoldDB" id="A0A2R8F1F6"/>
<keyword evidence="12 17" id="KW-0472">Membrane</keyword>
<name>A0A2R8F1F6_ORITS</name>
<accession>A0A2R8F1F6</accession>
<dbReference type="Gene3D" id="3.30.980.40">
    <property type="match status" value="1"/>
</dbReference>
<dbReference type="GO" id="GO:0051301">
    <property type="term" value="P:cell division"/>
    <property type="evidence" value="ECO:0007669"/>
    <property type="project" value="UniProtKB-KW"/>
</dbReference>
<dbReference type="Pfam" id="PF01580">
    <property type="entry name" value="FtsK_SpoIIIE"/>
    <property type="match status" value="1"/>
</dbReference>
<comment type="subcellular location">
    <subcellularLocation>
        <location evidence="1">Cell membrane</location>
        <topology evidence="1">Multi-pass membrane protein</topology>
    </subcellularLocation>
</comment>
<sequence>MFNILKIILEDSRFKSALCFITSSLIFLVLLSYDSNDPGFNIATDVTPNNLLGHAGANFTRMLIAILGSTAFFFPIFLFALGRKYYFQQEIRYLKLKILSAIIIILECSYFISNIESLDFQYKGIIGSSIYDLVKIFNHSTIIGINSIMIAILIVNLSFIIDYPLSNIIPLIRSLTTHAFIYIKNFFVGLISLKYLTRNNNSDVQLQQHQLVVCNNDNDLLIKDEEDGDDNTVMPSVSPFSDSNFSWNKNNDVAINYKSNTDQTIVLPEVDLLGQYDNRNVAPESEEKLIYNSKQLLKILNDFGIKGHIFNINQGPVVTLYEFEPAAGTKSSRVIGLSDDIARSLSALSTRISVIPGKNVLGIELPNLHRMFFSIRELIESAEYQKSDKSLPIILGKDLSGEPEIIDLAKMPHLLVAGTTGSGKSVAINAMIISLLYRLTPNECKFIMIDPKMLELSVYEGIPHLLTPVVTDPSKAIIALKWGVREMENRYRLMSTLGVRNIAGYNSRIEEAIAKKQTLAKTLHTGFDHETGQPIYESIPIPLEKLPFIVIIVDEMADLMIVAGKDIESSIQRLAQMARAAGIHIIMATQRPSVDVITGVIKANFPSRISFKVTSKIDSRTILGEMGAEQLLGMGDMLYMGNGTTIKRVHAPFVDDSEVEQVAKFLRAQATPQYIDNITEISDDNINITSFSSNSDESTDDESLYKQAVQIVKTDKRVSTSYIQRCLRIGYNRAALIVEKMEREGVVSPPNHSGKREILIKE</sequence>
<keyword evidence="11" id="KW-0238">DNA-binding</keyword>
<reference evidence="20" key="1">
    <citation type="submission" date="2018-03" db="EMBL/GenBank/DDBJ databases">
        <authorList>
            <person name="Batty M. E."/>
            <person name="Batty M E."/>
        </authorList>
    </citation>
    <scope>NUCLEOTIDE SEQUENCE [LARGE SCALE GENOMIC DNA]</scope>
</reference>
<evidence type="ECO:0000313" key="20">
    <source>
        <dbReference type="Proteomes" id="UP000244889"/>
    </source>
</evidence>
<evidence type="ECO:0000256" key="11">
    <source>
        <dbReference type="ARBA" id="ARBA00023125"/>
    </source>
</evidence>
<dbReference type="GO" id="GO:0007059">
    <property type="term" value="P:chromosome segregation"/>
    <property type="evidence" value="ECO:0007669"/>
    <property type="project" value="UniProtKB-KW"/>
</dbReference>
<dbReference type="Gene3D" id="3.40.50.300">
    <property type="entry name" value="P-loop containing nucleotide triphosphate hydrolases"/>
    <property type="match status" value="1"/>
</dbReference>
<dbReference type="SMART" id="SM00843">
    <property type="entry name" value="Ftsk_gamma"/>
    <property type="match status" value="1"/>
</dbReference>
<comment type="subunit">
    <text evidence="15">Homohexamer. Forms a ring that surrounds DNA.</text>
</comment>
<evidence type="ECO:0000256" key="2">
    <source>
        <dbReference type="ARBA" id="ARBA00006474"/>
    </source>
</evidence>
<dbReference type="Pfam" id="PF09397">
    <property type="entry name" value="FtsK_gamma"/>
    <property type="match status" value="1"/>
</dbReference>
<evidence type="ECO:0000256" key="17">
    <source>
        <dbReference type="SAM" id="Phobius"/>
    </source>
</evidence>
<dbReference type="Pfam" id="PF17854">
    <property type="entry name" value="FtsK_alpha"/>
    <property type="match status" value="1"/>
</dbReference>
<evidence type="ECO:0000313" key="19">
    <source>
        <dbReference type="EMBL" id="SPM45169.1"/>
    </source>
</evidence>
<comment type="function">
    <text evidence="14">Essential cell division protein that coordinates cell division and chromosome segregation. The N-terminus is involved in assembly of the cell-division machinery. The C-terminus functions as a DNA motor that moves dsDNA in an ATP-dependent manner towards the dif recombination site, which is located within the replication terminus region. Translocation stops specifically at Xer-dif sites, where FtsK interacts with the Xer recombinase, allowing activation of chromosome unlinking by recombination. FtsK orienting polar sequences (KOPS) guide the direction of DNA translocation. FtsK can remove proteins from DNA as it translocates, but translocation stops specifically at XerCD-dif site, thereby preventing removal of XerC and XerD from dif.</text>
</comment>
<keyword evidence="9 16" id="KW-0067">ATP-binding</keyword>
<evidence type="ECO:0000256" key="3">
    <source>
        <dbReference type="ARBA" id="ARBA00020887"/>
    </source>
</evidence>
<evidence type="ECO:0000256" key="16">
    <source>
        <dbReference type="PROSITE-ProRule" id="PRU00289"/>
    </source>
</evidence>
<proteinExistence type="inferred from homology"/>
<dbReference type="InterPro" id="IPR050206">
    <property type="entry name" value="FtsK/SpoIIIE/SftA"/>
</dbReference>
<comment type="similarity">
    <text evidence="2">Belongs to the FtsK/SpoIIIE/SftA family.</text>
</comment>